<evidence type="ECO:0000256" key="2">
    <source>
        <dbReference type="SAM" id="SignalP"/>
    </source>
</evidence>
<evidence type="ECO:0000313" key="4">
    <source>
        <dbReference type="Proteomes" id="UP000481858"/>
    </source>
</evidence>
<evidence type="ECO:0000313" key="3">
    <source>
        <dbReference type="EMBL" id="KAF2973452.1"/>
    </source>
</evidence>
<sequence>MFYRTVAAVLLFPWAVLGIEPSPHCPRGQLCLTSFKQCYDDQGEGCSEPPGSYPWMTAENASETPALLDDTNYTISWVFGPDGQPDVPVQIQWQMDSVVWDTSKYRNMCCELVSPEYLLGDYSDTTDSEYVFNPGKVLRSFPTPQAPYMAPESAWFNASHSRGNILIISQPAVVGMGNDFPVALSQQFTVQSGIIKDYIQTQIDISRQTEYNKWRLGVSIGLGIGIPFLVVFVTCVVLEAAKKQARKQGDKNVEVVHEEALGW</sequence>
<proteinExistence type="predicted"/>
<accession>A0A7C8MTN7</accession>
<comment type="caution">
    <text evidence="3">The sequence shown here is derived from an EMBL/GenBank/DDBJ whole genome shotgun (WGS) entry which is preliminary data.</text>
</comment>
<gene>
    <name evidence="3" type="ORF">GQX73_g78</name>
</gene>
<keyword evidence="1" id="KW-0472">Membrane</keyword>
<feature type="transmembrane region" description="Helical" evidence="1">
    <location>
        <begin position="216"/>
        <end position="238"/>
    </location>
</feature>
<keyword evidence="1" id="KW-0812">Transmembrane</keyword>
<feature type="chain" id="PRO_5028865570" evidence="2">
    <location>
        <begin position="19"/>
        <end position="263"/>
    </location>
</feature>
<dbReference type="OrthoDB" id="4755186at2759"/>
<dbReference type="AlphaFoldDB" id="A0A7C8MTN7"/>
<organism evidence="3 4">
    <name type="scientific">Xylaria multiplex</name>
    <dbReference type="NCBI Taxonomy" id="323545"/>
    <lineage>
        <taxon>Eukaryota</taxon>
        <taxon>Fungi</taxon>
        <taxon>Dikarya</taxon>
        <taxon>Ascomycota</taxon>
        <taxon>Pezizomycotina</taxon>
        <taxon>Sordariomycetes</taxon>
        <taxon>Xylariomycetidae</taxon>
        <taxon>Xylariales</taxon>
        <taxon>Xylariaceae</taxon>
        <taxon>Xylaria</taxon>
    </lineage>
</organism>
<keyword evidence="4" id="KW-1185">Reference proteome</keyword>
<feature type="signal peptide" evidence="2">
    <location>
        <begin position="1"/>
        <end position="18"/>
    </location>
</feature>
<evidence type="ECO:0000256" key="1">
    <source>
        <dbReference type="SAM" id="Phobius"/>
    </source>
</evidence>
<dbReference type="Proteomes" id="UP000481858">
    <property type="component" value="Unassembled WGS sequence"/>
</dbReference>
<name>A0A7C8MTN7_9PEZI</name>
<keyword evidence="2" id="KW-0732">Signal</keyword>
<dbReference type="EMBL" id="WUBL01000001">
    <property type="protein sequence ID" value="KAF2973452.1"/>
    <property type="molecule type" value="Genomic_DNA"/>
</dbReference>
<dbReference type="InParanoid" id="A0A7C8MTN7"/>
<protein>
    <submittedName>
        <fullName evidence="3">Uncharacterized protein</fullName>
    </submittedName>
</protein>
<reference evidence="3 4" key="1">
    <citation type="submission" date="2019-12" db="EMBL/GenBank/DDBJ databases">
        <title>Draft genome sequence of the ascomycete Xylaria multiplex DSM 110363.</title>
        <authorList>
            <person name="Buettner E."/>
            <person name="Kellner H."/>
        </authorList>
    </citation>
    <scope>NUCLEOTIDE SEQUENCE [LARGE SCALE GENOMIC DNA]</scope>
    <source>
        <strain evidence="3 4">DSM 110363</strain>
    </source>
</reference>
<keyword evidence="1" id="KW-1133">Transmembrane helix</keyword>